<accession>A0A7M5X229</accession>
<dbReference type="InterPro" id="IPR019186">
    <property type="entry name" value="Nucleolar_protein_12"/>
</dbReference>
<comment type="similarity">
    <text evidence="2">Belongs to the RRP17 family.</text>
</comment>
<dbReference type="OrthoDB" id="6022271at2759"/>
<evidence type="ECO:0000256" key="5">
    <source>
        <dbReference type="ARBA" id="ARBA00023242"/>
    </source>
</evidence>
<reference evidence="7" key="1">
    <citation type="submission" date="2021-01" db="UniProtKB">
        <authorList>
            <consortium name="EnsemblMetazoa"/>
        </authorList>
    </citation>
    <scope>IDENTIFICATION</scope>
</reference>
<dbReference type="GO" id="GO:0019843">
    <property type="term" value="F:rRNA binding"/>
    <property type="evidence" value="ECO:0007669"/>
    <property type="project" value="TreeGrafter"/>
</dbReference>
<dbReference type="PANTHER" id="PTHR14577">
    <property type="entry name" value="NUCLEOLAR PROTEIN 12"/>
    <property type="match status" value="1"/>
</dbReference>
<evidence type="ECO:0000256" key="2">
    <source>
        <dbReference type="ARBA" id="ARBA00007175"/>
    </source>
</evidence>
<protein>
    <recommendedName>
        <fullName evidence="3">Nucleolar protein 12</fullName>
    </recommendedName>
</protein>
<evidence type="ECO:0000313" key="8">
    <source>
        <dbReference type="Proteomes" id="UP000594262"/>
    </source>
</evidence>
<evidence type="ECO:0000256" key="6">
    <source>
        <dbReference type="SAM" id="MobiDB-lite"/>
    </source>
</evidence>
<evidence type="ECO:0000256" key="3">
    <source>
        <dbReference type="ARBA" id="ARBA00015520"/>
    </source>
</evidence>
<sequence>MPHDRKPGPRRKKLVISFDDKNRSEYLTGFQKRKQQRRLKAQNDIEKKLKQKVRDERNKKRKAMKEKAEEILSGVYGADELTKDQEDTVSQSATEKVEFENHEVFVNTDLNFADSGFFIENTQEREEENSEQQQGEDQQEVETAQPKKKDNKRKIVNERIGKQKKKKTRKV</sequence>
<feature type="compositionally biased region" description="Basic and acidic residues" evidence="6">
    <location>
        <begin position="41"/>
        <end position="58"/>
    </location>
</feature>
<feature type="compositionally biased region" description="Basic residues" evidence="6">
    <location>
        <begin position="162"/>
        <end position="171"/>
    </location>
</feature>
<feature type="region of interest" description="Disordered" evidence="6">
    <location>
        <begin position="116"/>
        <end position="171"/>
    </location>
</feature>
<keyword evidence="4" id="KW-0175">Coiled coil</keyword>
<keyword evidence="5" id="KW-0539">Nucleus</keyword>
<evidence type="ECO:0000256" key="4">
    <source>
        <dbReference type="ARBA" id="ARBA00023054"/>
    </source>
</evidence>
<dbReference type="PANTHER" id="PTHR14577:SF0">
    <property type="entry name" value="NUCLEOLAR PROTEIN 12"/>
    <property type="match status" value="1"/>
</dbReference>
<dbReference type="AlphaFoldDB" id="A0A7M5X229"/>
<feature type="compositionally biased region" description="Basic and acidic residues" evidence="6">
    <location>
        <begin position="145"/>
        <end position="161"/>
    </location>
</feature>
<evidence type="ECO:0000313" key="7">
    <source>
        <dbReference type="EnsemblMetazoa" id="CLYHEMP016786.1"/>
    </source>
</evidence>
<proteinExistence type="inferred from homology"/>
<organism evidence="7 8">
    <name type="scientific">Clytia hemisphaerica</name>
    <dbReference type="NCBI Taxonomy" id="252671"/>
    <lineage>
        <taxon>Eukaryota</taxon>
        <taxon>Metazoa</taxon>
        <taxon>Cnidaria</taxon>
        <taxon>Hydrozoa</taxon>
        <taxon>Hydroidolina</taxon>
        <taxon>Leptothecata</taxon>
        <taxon>Obeliida</taxon>
        <taxon>Clytiidae</taxon>
        <taxon>Clytia</taxon>
    </lineage>
</organism>
<keyword evidence="8" id="KW-1185">Reference proteome</keyword>
<name>A0A7M5X229_9CNID</name>
<dbReference type="EnsemblMetazoa" id="CLYHEMT016786.1">
    <property type="protein sequence ID" value="CLYHEMP016786.1"/>
    <property type="gene ID" value="CLYHEMG016786"/>
</dbReference>
<dbReference type="Proteomes" id="UP000594262">
    <property type="component" value="Unplaced"/>
</dbReference>
<feature type="compositionally biased region" description="Basic residues" evidence="6">
    <location>
        <begin position="31"/>
        <end position="40"/>
    </location>
</feature>
<feature type="region of interest" description="Disordered" evidence="6">
    <location>
        <begin position="29"/>
        <end position="67"/>
    </location>
</feature>
<evidence type="ECO:0000256" key="1">
    <source>
        <dbReference type="ARBA" id="ARBA00004604"/>
    </source>
</evidence>
<dbReference type="Pfam" id="PF09805">
    <property type="entry name" value="Nop25"/>
    <property type="match status" value="1"/>
</dbReference>
<dbReference type="GO" id="GO:0005730">
    <property type="term" value="C:nucleolus"/>
    <property type="evidence" value="ECO:0007669"/>
    <property type="project" value="UniProtKB-SubCell"/>
</dbReference>
<comment type="subcellular location">
    <subcellularLocation>
        <location evidence="1">Nucleus</location>
        <location evidence="1">Nucleolus</location>
    </subcellularLocation>
</comment>